<keyword evidence="1" id="KW-0677">Repeat</keyword>
<dbReference type="InterPro" id="IPR024983">
    <property type="entry name" value="CHAT_dom"/>
</dbReference>
<evidence type="ECO:0000259" key="5">
    <source>
        <dbReference type="Pfam" id="PF12770"/>
    </source>
</evidence>
<evidence type="ECO:0000256" key="3">
    <source>
        <dbReference type="PROSITE-ProRule" id="PRU00339"/>
    </source>
</evidence>
<feature type="repeat" description="TPR" evidence="3">
    <location>
        <begin position="214"/>
        <end position="247"/>
    </location>
</feature>
<name>A0ABY5ARP5_9CYAN</name>
<evidence type="ECO:0000256" key="4">
    <source>
        <dbReference type="SAM" id="MobiDB-lite"/>
    </source>
</evidence>
<sequence length="1096" mass="121983">MANSSKWVGMLVTMALWLSAEEGVMAVGRRPIAVSTQNTAEERWSFPDRLPTPAAVSLATGSFSAQQNPDLVPPPTFAQSPSSEPRLAEADRLFQQGIEQFNRNQFREALASWQQALELYRALGDRQRQGAVLENLGTTYANLGDYHRAIEFFEQALAIRREHLGNSHPDVATSLNNLASLYQDQGRYREAEPLLLRALEIRETALGESHPDVAASLNNLASLYQDQGRYREAEPLLLRALEIRETALGENHPDVAASLNNLASLYQDQGRYEEAESIYQEALTIARAIGDLDSAASTLSNLGNIHFASREYLEAIRFYEQELALYREIGNRSGEGNALFSLGWAYAFQAQYELALDYFNNSLNISQETEDENRIANILYALGWTYHSLGDFQKTLKLYENALKIFEETSNTHGFLNILNGLGWVYIDLNQVELAIDFFHQQLEIARPSSNRRQEANAFNGLGFAYARLREYQVAIHYSRQALEIHQEINDIREEAYALGDIGNIYAALGEYQTALDYLTKSLSIQRTLNNRWGEGRTLSSIAQIFEAQQQPELAITFLKASVVLRESIREDIRNLDVGIQQSFTKTVADDYRHLANLLLSQGRIPEAQQVLDLLKLEELREFTNTRATWTGTTLTYTEPEQTVVDAHGSLIALGSRLLTCEATNCSDLNTLYNQQEALRSQYDRQVAEFNRIIRASRGEDDVFQNPERLSGDAENLLATYAEAGETAVLIYPFVLEDKLWLVWATVGNVIGSVEVPVSQGELAATVQRFGELLNGGSLVELQATSQQLHDWIIRPLAAELEQNNVDHLIFVNDRVTRYIPMAALFDGDRFLLERYRISTVLSPALTETSGRLGRVDESQVLGLGLTQPVAGFNPLPAVAEELTAIVRDETLGAEGIFPGRVFLDDAFTFAALRDNVANHRVLHIATHAAFVPGRAQESYILLGNGDRLSIPEINTIERRLRNLHLVVLSACQTALGGPGGDGTEIAGLSSYFLQTGRAETVIASLWSVNDTSTSVLMERFYALLATEELTKTEALRQAQLSLLWGEDLGALGDRLNLSRGSIEVVSAGGRAAEAIPGRYDHPYHWAPFILIGNGL</sequence>
<accession>A0ABY5ARP5</accession>
<feature type="repeat" description="TPR" evidence="3">
    <location>
        <begin position="256"/>
        <end position="289"/>
    </location>
</feature>
<dbReference type="PANTHER" id="PTHR45641">
    <property type="entry name" value="TETRATRICOPEPTIDE REPEAT PROTEIN (AFU_ORTHOLOGUE AFUA_6G03870)"/>
    <property type="match status" value="1"/>
</dbReference>
<dbReference type="Pfam" id="PF13424">
    <property type="entry name" value="TPR_12"/>
    <property type="match status" value="4"/>
</dbReference>
<feature type="repeat" description="TPR" evidence="3">
    <location>
        <begin position="376"/>
        <end position="409"/>
    </location>
</feature>
<feature type="repeat" description="TPR" evidence="3">
    <location>
        <begin position="336"/>
        <end position="369"/>
    </location>
</feature>
<keyword evidence="7" id="KW-1185">Reference proteome</keyword>
<organism evidence="6 7">
    <name type="scientific">Phormidium yuhuli AB48</name>
    <dbReference type="NCBI Taxonomy" id="2940671"/>
    <lineage>
        <taxon>Bacteria</taxon>
        <taxon>Bacillati</taxon>
        <taxon>Cyanobacteriota</taxon>
        <taxon>Cyanophyceae</taxon>
        <taxon>Oscillatoriophycideae</taxon>
        <taxon>Oscillatoriales</taxon>
        <taxon>Oscillatoriaceae</taxon>
        <taxon>Phormidium</taxon>
        <taxon>Phormidium yuhuli</taxon>
    </lineage>
</organism>
<protein>
    <submittedName>
        <fullName evidence="6">Tetratricopeptide repeat protein</fullName>
    </submittedName>
</protein>
<keyword evidence="2 3" id="KW-0802">TPR repeat</keyword>
<evidence type="ECO:0000256" key="1">
    <source>
        <dbReference type="ARBA" id="ARBA00022737"/>
    </source>
</evidence>
<evidence type="ECO:0000256" key="2">
    <source>
        <dbReference type="ARBA" id="ARBA00022803"/>
    </source>
</evidence>
<dbReference type="InterPro" id="IPR019734">
    <property type="entry name" value="TPR_rpt"/>
</dbReference>
<dbReference type="RefSeq" id="WP_252663540.1">
    <property type="nucleotide sequence ID" value="NZ_CP098611.1"/>
</dbReference>
<feature type="repeat" description="TPR" evidence="3">
    <location>
        <begin position="496"/>
        <end position="529"/>
    </location>
</feature>
<dbReference type="Pfam" id="PF13181">
    <property type="entry name" value="TPR_8"/>
    <property type="match status" value="1"/>
</dbReference>
<dbReference type="PROSITE" id="PS50005">
    <property type="entry name" value="TPR"/>
    <property type="match status" value="9"/>
</dbReference>
<dbReference type="PROSITE" id="PS50293">
    <property type="entry name" value="TPR_REGION"/>
    <property type="match status" value="2"/>
</dbReference>
<dbReference type="Proteomes" id="UP001056708">
    <property type="component" value="Chromosome"/>
</dbReference>
<dbReference type="SMART" id="SM00028">
    <property type="entry name" value="TPR"/>
    <property type="match status" value="12"/>
</dbReference>
<dbReference type="PANTHER" id="PTHR45641:SF19">
    <property type="entry name" value="NEPHROCYSTIN-3"/>
    <property type="match status" value="1"/>
</dbReference>
<dbReference type="InterPro" id="IPR011990">
    <property type="entry name" value="TPR-like_helical_dom_sf"/>
</dbReference>
<feature type="repeat" description="TPR" evidence="3">
    <location>
        <begin position="456"/>
        <end position="489"/>
    </location>
</feature>
<proteinExistence type="predicted"/>
<feature type="repeat" description="TPR" evidence="3">
    <location>
        <begin position="296"/>
        <end position="329"/>
    </location>
</feature>
<dbReference type="Pfam" id="PF13374">
    <property type="entry name" value="TPR_10"/>
    <property type="match status" value="1"/>
</dbReference>
<feature type="domain" description="CHAT" evidence="5">
    <location>
        <begin position="783"/>
        <end position="1094"/>
    </location>
</feature>
<reference evidence="6" key="1">
    <citation type="submission" date="2022-06" db="EMBL/GenBank/DDBJ databases">
        <title>Genome sequence of Phormidium yuhuli AB48 isolated from an industrial photobioreactor environment.</title>
        <authorList>
            <person name="Qiu Y."/>
            <person name="Noonan A.J.C."/>
            <person name="Dofher K."/>
            <person name="Koch M."/>
            <person name="Kieft B."/>
            <person name="Lin X."/>
            <person name="Ziels R.M."/>
            <person name="Hallam S.J."/>
        </authorList>
    </citation>
    <scope>NUCLEOTIDE SEQUENCE</scope>
    <source>
        <strain evidence="6">AB48</strain>
    </source>
</reference>
<gene>
    <name evidence="6" type="ORF">NEA10_02000</name>
</gene>
<dbReference type="Pfam" id="PF12770">
    <property type="entry name" value="CHAT"/>
    <property type="match status" value="1"/>
</dbReference>
<evidence type="ECO:0000313" key="6">
    <source>
        <dbReference type="EMBL" id="USR91525.1"/>
    </source>
</evidence>
<feature type="repeat" description="TPR" evidence="3">
    <location>
        <begin position="172"/>
        <end position="205"/>
    </location>
</feature>
<feature type="region of interest" description="Disordered" evidence="4">
    <location>
        <begin position="64"/>
        <end position="85"/>
    </location>
</feature>
<dbReference type="Pfam" id="PF13176">
    <property type="entry name" value="TPR_7"/>
    <property type="match status" value="1"/>
</dbReference>
<dbReference type="PRINTS" id="PR00381">
    <property type="entry name" value="KINESINLIGHT"/>
</dbReference>
<evidence type="ECO:0000313" key="7">
    <source>
        <dbReference type="Proteomes" id="UP001056708"/>
    </source>
</evidence>
<dbReference type="SUPFAM" id="SSF48452">
    <property type="entry name" value="TPR-like"/>
    <property type="match status" value="3"/>
</dbReference>
<feature type="repeat" description="TPR" evidence="3">
    <location>
        <begin position="130"/>
        <end position="163"/>
    </location>
</feature>
<dbReference type="EMBL" id="CP098611">
    <property type="protein sequence ID" value="USR91525.1"/>
    <property type="molecule type" value="Genomic_DNA"/>
</dbReference>
<dbReference type="Gene3D" id="1.25.40.10">
    <property type="entry name" value="Tetratricopeptide repeat domain"/>
    <property type="match status" value="3"/>
</dbReference>